<dbReference type="EMBL" id="AJWY01010125">
    <property type="protein sequence ID" value="EKC56405.1"/>
    <property type="molecule type" value="Genomic_DNA"/>
</dbReference>
<name>K1SRD4_9ZZZZ</name>
<organism evidence="2">
    <name type="scientific">human gut metagenome</name>
    <dbReference type="NCBI Taxonomy" id="408170"/>
    <lineage>
        <taxon>unclassified sequences</taxon>
        <taxon>metagenomes</taxon>
        <taxon>organismal metagenomes</taxon>
    </lineage>
</organism>
<reference evidence="2" key="1">
    <citation type="journal article" date="2013" name="Environ. Microbiol.">
        <title>Microbiota from the distal guts of lean and obese adolescents exhibit partial functional redundancy besides clear differences in community structure.</title>
        <authorList>
            <person name="Ferrer M."/>
            <person name="Ruiz A."/>
            <person name="Lanza F."/>
            <person name="Haange S.B."/>
            <person name="Oberbach A."/>
            <person name="Till H."/>
            <person name="Bargiela R."/>
            <person name="Campoy C."/>
            <person name="Segura M.T."/>
            <person name="Richter M."/>
            <person name="von Bergen M."/>
            <person name="Seifert J."/>
            <person name="Suarez A."/>
        </authorList>
    </citation>
    <scope>NUCLEOTIDE SEQUENCE</scope>
</reference>
<comment type="caution">
    <text evidence="2">The sequence shown here is derived from an EMBL/GenBank/DDBJ whole genome shotgun (WGS) entry which is preliminary data.</text>
</comment>
<dbReference type="AlphaFoldDB" id="K1SRD4"/>
<proteinExistence type="predicted"/>
<protein>
    <submittedName>
        <fullName evidence="2">Uncharacterized protein</fullName>
    </submittedName>
</protein>
<feature type="non-terminal residue" evidence="2">
    <location>
        <position position="124"/>
    </location>
</feature>
<keyword evidence="1" id="KW-0812">Transmembrane</keyword>
<keyword evidence="1" id="KW-0472">Membrane</keyword>
<keyword evidence="1" id="KW-1133">Transmembrane helix</keyword>
<sequence length="124" mass="14236">MGLNNNNSVEKSGAKARRSIYNLVLIVVVGVLFVTGYTYILQKMYNDSILDNAIAEDSSRTDAMHKGVSNALTREDFTEINTVDDMNTERYKSLQTYLNQIRNMNSTRYFYTAKRNTEGRLIYL</sequence>
<evidence type="ECO:0000256" key="1">
    <source>
        <dbReference type="SAM" id="Phobius"/>
    </source>
</evidence>
<feature type="transmembrane region" description="Helical" evidence="1">
    <location>
        <begin position="20"/>
        <end position="40"/>
    </location>
</feature>
<gene>
    <name evidence="2" type="ORF">LEA_14855</name>
</gene>
<accession>K1SRD4</accession>
<evidence type="ECO:0000313" key="2">
    <source>
        <dbReference type="EMBL" id="EKC56405.1"/>
    </source>
</evidence>